<dbReference type="AlphaFoldDB" id="A0A836YV52"/>
<comment type="caution">
    <text evidence="1">The sequence shown here is derived from an EMBL/GenBank/DDBJ whole genome shotgun (WGS) entry which is preliminary data.</text>
</comment>
<dbReference type="EMBL" id="AZBY01000013">
    <property type="protein sequence ID" value="KDB00833.1"/>
    <property type="molecule type" value="Genomic_DNA"/>
</dbReference>
<proteinExistence type="predicted"/>
<accession>A0A836YV52</accession>
<evidence type="ECO:0000313" key="2">
    <source>
        <dbReference type="Proteomes" id="UP000026921"/>
    </source>
</evidence>
<dbReference type="InterPro" id="IPR025503">
    <property type="entry name" value="DUF4391"/>
</dbReference>
<sequence>MDINDICELVNLPKSTIVNREIPKYILNNHIGDLKYRSILEKNIFKVNIISDLKENNTGIKSYRSDEELFVEIIYLFIEINKYCELSEVFKFISNIIPYPIVIIFEFENDYIIYMGDYQRIKDDFLKLKESFHSNTIDEIGLRMILEKLPMPKIGNMKSYYQEIKSFINYRI</sequence>
<gene>
    <name evidence="1" type="ORF">LAKU_13c00290</name>
</gene>
<reference evidence="1 2" key="1">
    <citation type="journal article" date="2015" name="Stand. Genomic Sci.">
        <title>High quality draft genome of Lactobacillus kunkeei EFB6, isolated from a German European foulbrood outbreak of honeybees.</title>
        <authorList>
            <person name="Djukic M."/>
            <person name="Poehlein A."/>
            <person name="Strauss J."/>
            <person name="Tann F.J."/>
            <person name="Leimbach A."/>
            <person name="Hoppert M."/>
            <person name="Daniel R."/>
        </authorList>
    </citation>
    <scope>NUCLEOTIDE SEQUENCE [LARGE SCALE GENOMIC DNA]</scope>
    <source>
        <strain evidence="1 2">EFB6</strain>
    </source>
</reference>
<protein>
    <submittedName>
        <fullName evidence="1">Uncharacterized protein</fullName>
    </submittedName>
</protein>
<dbReference type="Pfam" id="PF14335">
    <property type="entry name" value="DUF4391"/>
    <property type="match status" value="1"/>
</dbReference>
<dbReference type="Proteomes" id="UP000026921">
    <property type="component" value="Unassembled WGS sequence"/>
</dbReference>
<organism evidence="1 2">
    <name type="scientific">Apilactobacillus kunkeei EFB6</name>
    <dbReference type="NCBI Taxonomy" id="1419324"/>
    <lineage>
        <taxon>Bacteria</taxon>
        <taxon>Bacillati</taxon>
        <taxon>Bacillota</taxon>
        <taxon>Bacilli</taxon>
        <taxon>Lactobacillales</taxon>
        <taxon>Lactobacillaceae</taxon>
        <taxon>Apilactobacillus</taxon>
    </lineage>
</organism>
<dbReference type="RefSeq" id="WP_034534619.1">
    <property type="nucleotide sequence ID" value="NZ_AZBY01000013.1"/>
</dbReference>
<evidence type="ECO:0000313" key="1">
    <source>
        <dbReference type="EMBL" id="KDB00833.1"/>
    </source>
</evidence>
<name>A0A836YV52_9LACO</name>